<keyword evidence="2 10" id="KW-0444">Lipid biosynthesis</keyword>
<dbReference type="EMBL" id="PCVY01000016">
    <property type="protein sequence ID" value="PIQ87283.1"/>
    <property type="molecule type" value="Genomic_DNA"/>
</dbReference>
<keyword evidence="11" id="KW-0012">Acyltransferase</keyword>
<dbReference type="UniPathway" id="UPA00085"/>
<organism evidence="11 12">
    <name type="scientific">Candidatus Abzuiibacterium crystallinum</name>
    <dbReference type="NCBI Taxonomy" id="1974748"/>
    <lineage>
        <taxon>Bacteria</taxon>
        <taxon>Pseudomonadati</taxon>
        <taxon>Candidatus Omnitrophota</taxon>
        <taxon>Candidatus Abzuiibacterium</taxon>
    </lineage>
</organism>
<keyword evidence="6 10" id="KW-0443">Lipid metabolism</keyword>
<gene>
    <name evidence="10 11" type="primary">plsY</name>
    <name evidence="11" type="ORF">COV74_01810</name>
</gene>
<protein>
    <recommendedName>
        <fullName evidence="10">Glycerol-3-phosphate acyltransferase</fullName>
    </recommendedName>
    <alternativeName>
        <fullName evidence="10">Acyl-PO4 G3P acyltransferase</fullName>
    </alternativeName>
    <alternativeName>
        <fullName evidence="10">Acyl-phosphate--glycerol-3-phosphate acyltransferase</fullName>
    </alternativeName>
    <alternativeName>
        <fullName evidence="10">G3P acyltransferase</fullName>
        <shortName evidence="10">GPAT</shortName>
        <ecNumber evidence="10">2.3.1.275</ecNumber>
    </alternativeName>
    <alternativeName>
        <fullName evidence="10">Lysophosphatidic acid synthase</fullName>
        <shortName evidence="10">LPA synthase</shortName>
    </alternativeName>
</protein>
<evidence type="ECO:0000256" key="3">
    <source>
        <dbReference type="ARBA" id="ARBA00022679"/>
    </source>
</evidence>
<feature type="transmembrane region" description="Helical" evidence="10">
    <location>
        <begin position="142"/>
        <end position="161"/>
    </location>
</feature>
<dbReference type="PANTHER" id="PTHR30309:SF0">
    <property type="entry name" value="GLYCEROL-3-PHOSPHATE ACYLTRANSFERASE-RELATED"/>
    <property type="match status" value="1"/>
</dbReference>
<comment type="caution">
    <text evidence="11">The sequence shown here is derived from an EMBL/GenBank/DDBJ whole genome shotgun (WGS) entry which is preliminary data.</text>
</comment>
<reference evidence="11 12" key="1">
    <citation type="submission" date="2017-09" db="EMBL/GenBank/DDBJ databases">
        <title>Depth-based differentiation of microbial function through sediment-hosted aquifers and enrichment of novel symbionts in the deep terrestrial subsurface.</title>
        <authorList>
            <person name="Probst A.J."/>
            <person name="Ladd B."/>
            <person name="Jarett J.K."/>
            <person name="Geller-Mcgrath D.E."/>
            <person name="Sieber C.M."/>
            <person name="Emerson J.B."/>
            <person name="Anantharaman K."/>
            <person name="Thomas B.C."/>
            <person name="Malmstrom R."/>
            <person name="Stieglmeier M."/>
            <person name="Klingl A."/>
            <person name="Woyke T."/>
            <person name="Ryan C.M."/>
            <person name="Banfield J.F."/>
        </authorList>
    </citation>
    <scope>NUCLEOTIDE SEQUENCE [LARGE SCALE GENOMIC DNA]</scope>
    <source>
        <strain evidence="11">CG11_big_fil_rev_8_21_14_0_20_45_26</strain>
    </source>
</reference>
<keyword evidence="3 10" id="KW-0808">Transferase</keyword>
<dbReference type="Pfam" id="PF02660">
    <property type="entry name" value="G3P_acyltransf"/>
    <property type="match status" value="1"/>
</dbReference>
<comment type="pathway">
    <text evidence="10">Lipid metabolism; phospholipid metabolism.</text>
</comment>
<evidence type="ECO:0000256" key="10">
    <source>
        <dbReference type="HAMAP-Rule" id="MF_01043"/>
    </source>
</evidence>
<feature type="transmembrane region" description="Helical" evidence="10">
    <location>
        <begin position="53"/>
        <end position="76"/>
    </location>
</feature>
<keyword evidence="9 10" id="KW-1208">Phospholipid metabolism</keyword>
<dbReference type="GO" id="GO:0043772">
    <property type="term" value="F:acyl-phosphate glycerol-3-phosphate acyltransferase activity"/>
    <property type="evidence" value="ECO:0007669"/>
    <property type="project" value="UniProtKB-UniRule"/>
</dbReference>
<comment type="subunit">
    <text evidence="10">Probably interacts with PlsX.</text>
</comment>
<keyword evidence="5 10" id="KW-1133">Transmembrane helix</keyword>
<keyword evidence="1 10" id="KW-1003">Cell membrane</keyword>
<dbReference type="AlphaFoldDB" id="A0A2H0LS77"/>
<sequence>MILAGILSYLIGSIPNAFLIGKLVKHIDIREHGSGNVGATNVFRTVGKGWGSLALVLDMSKGLIVSAVIVPLAYRLSSHDSLIIWQLVFGLLAIGGHTWPIWLKFKGGKGVATSCGVFLGIFPLAVLLALLVWIATAVLTRFVSASSMVAAFSFQIFLFLFYRHVSEFRFIMIIAVLLFIFIVYTHRSNITRLIRGTENKIGKSKK</sequence>
<evidence type="ECO:0000313" key="11">
    <source>
        <dbReference type="EMBL" id="PIQ87283.1"/>
    </source>
</evidence>
<comment type="similarity">
    <text evidence="10">Belongs to the PlsY family.</text>
</comment>
<accession>A0A2H0LS77</accession>
<proteinExistence type="inferred from homology"/>
<dbReference type="InterPro" id="IPR003811">
    <property type="entry name" value="G3P_acylTferase_PlsY"/>
</dbReference>
<evidence type="ECO:0000256" key="6">
    <source>
        <dbReference type="ARBA" id="ARBA00023098"/>
    </source>
</evidence>
<evidence type="ECO:0000256" key="5">
    <source>
        <dbReference type="ARBA" id="ARBA00022989"/>
    </source>
</evidence>
<dbReference type="NCBIfam" id="TIGR00023">
    <property type="entry name" value="glycerol-3-phosphate 1-O-acyltransferase PlsY"/>
    <property type="match status" value="1"/>
</dbReference>
<evidence type="ECO:0000256" key="2">
    <source>
        <dbReference type="ARBA" id="ARBA00022516"/>
    </source>
</evidence>
<feature type="transmembrane region" description="Helical" evidence="10">
    <location>
        <begin position="168"/>
        <end position="185"/>
    </location>
</feature>
<dbReference type="EC" id="2.3.1.275" evidence="10"/>
<evidence type="ECO:0000256" key="9">
    <source>
        <dbReference type="ARBA" id="ARBA00023264"/>
    </source>
</evidence>
<keyword evidence="8 10" id="KW-0594">Phospholipid biosynthesis</keyword>
<evidence type="ECO:0000256" key="8">
    <source>
        <dbReference type="ARBA" id="ARBA00023209"/>
    </source>
</evidence>
<comment type="subcellular location">
    <subcellularLocation>
        <location evidence="10">Cell membrane</location>
        <topology evidence="10">Multi-pass membrane protein</topology>
    </subcellularLocation>
</comment>
<comment type="catalytic activity">
    <reaction evidence="10">
        <text>an acyl phosphate + sn-glycerol 3-phosphate = a 1-acyl-sn-glycero-3-phosphate + phosphate</text>
        <dbReference type="Rhea" id="RHEA:34075"/>
        <dbReference type="ChEBI" id="CHEBI:43474"/>
        <dbReference type="ChEBI" id="CHEBI:57597"/>
        <dbReference type="ChEBI" id="CHEBI:57970"/>
        <dbReference type="ChEBI" id="CHEBI:59918"/>
        <dbReference type="EC" id="2.3.1.275"/>
    </reaction>
</comment>
<evidence type="ECO:0000256" key="4">
    <source>
        <dbReference type="ARBA" id="ARBA00022692"/>
    </source>
</evidence>
<evidence type="ECO:0000313" key="12">
    <source>
        <dbReference type="Proteomes" id="UP000230859"/>
    </source>
</evidence>
<dbReference type="SMART" id="SM01207">
    <property type="entry name" value="G3P_acyltransf"/>
    <property type="match status" value="1"/>
</dbReference>
<feature type="transmembrane region" description="Helical" evidence="10">
    <location>
        <begin position="115"/>
        <end position="136"/>
    </location>
</feature>
<comment type="function">
    <text evidence="10">Catalyzes the transfer of an acyl group from acyl-phosphate (acyl-PO(4)) to glycerol-3-phosphate (G3P) to form lysophosphatidic acid (LPA). This enzyme utilizes acyl-phosphate as fatty acyl donor, but not acyl-CoA or acyl-ACP.</text>
</comment>
<dbReference type="GO" id="GO:0008654">
    <property type="term" value="P:phospholipid biosynthetic process"/>
    <property type="evidence" value="ECO:0007669"/>
    <property type="project" value="UniProtKB-UniRule"/>
</dbReference>
<feature type="transmembrane region" description="Helical" evidence="10">
    <location>
        <begin position="6"/>
        <end position="24"/>
    </location>
</feature>
<dbReference type="HAMAP" id="MF_01043">
    <property type="entry name" value="PlsY"/>
    <property type="match status" value="1"/>
</dbReference>
<evidence type="ECO:0000256" key="1">
    <source>
        <dbReference type="ARBA" id="ARBA00022475"/>
    </source>
</evidence>
<feature type="transmembrane region" description="Helical" evidence="10">
    <location>
        <begin position="82"/>
        <end position="103"/>
    </location>
</feature>
<dbReference type="PANTHER" id="PTHR30309">
    <property type="entry name" value="INNER MEMBRANE PROTEIN YGIH"/>
    <property type="match status" value="1"/>
</dbReference>
<evidence type="ECO:0000256" key="7">
    <source>
        <dbReference type="ARBA" id="ARBA00023136"/>
    </source>
</evidence>
<dbReference type="Proteomes" id="UP000230859">
    <property type="component" value="Unassembled WGS sequence"/>
</dbReference>
<keyword evidence="7 10" id="KW-0472">Membrane</keyword>
<keyword evidence="4 10" id="KW-0812">Transmembrane</keyword>
<name>A0A2H0LS77_9BACT</name>
<dbReference type="GO" id="GO:0005886">
    <property type="term" value="C:plasma membrane"/>
    <property type="evidence" value="ECO:0007669"/>
    <property type="project" value="UniProtKB-SubCell"/>
</dbReference>